<organism evidence="1 2">
    <name type="scientific">Alicyclobacillus tolerans</name>
    <dbReference type="NCBI Taxonomy" id="90970"/>
    <lineage>
        <taxon>Bacteria</taxon>
        <taxon>Bacillati</taxon>
        <taxon>Bacillota</taxon>
        <taxon>Bacilli</taxon>
        <taxon>Bacillales</taxon>
        <taxon>Alicyclobacillaceae</taxon>
        <taxon>Alicyclobacillus</taxon>
    </lineage>
</organism>
<evidence type="ECO:0008006" key="3">
    <source>
        <dbReference type="Google" id="ProtNLM"/>
    </source>
</evidence>
<evidence type="ECO:0000313" key="2">
    <source>
        <dbReference type="Proteomes" id="UP001229209"/>
    </source>
</evidence>
<dbReference type="EMBL" id="JAURUO010000001">
    <property type="protein sequence ID" value="MDP9727085.1"/>
    <property type="molecule type" value="Genomic_DNA"/>
</dbReference>
<evidence type="ECO:0000313" key="1">
    <source>
        <dbReference type="EMBL" id="MDP9727085.1"/>
    </source>
</evidence>
<comment type="caution">
    <text evidence="1">The sequence shown here is derived from an EMBL/GenBank/DDBJ whole genome shotgun (WGS) entry which is preliminary data.</text>
</comment>
<dbReference type="RefSeq" id="WP_306952476.1">
    <property type="nucleotide sequence ID" value="NZ_JAURUO010000001.1"/>
</dbReference>
<reference evidence="1 2" key="1">
    <citation type="submission" date="2023-07" db="EMBL/GenBank/DDBJ databases">
        <title>Genomic Encyclopedia of Type Strains, Phase IV (KMG-IV): sequencing the most valuable type-strain genomes for metagenomic binning, comparative biology and taxonomic classification.</title>
        <authorList>
            <person name="Goeker M."/>
        </authorList>
    </citation>
    <scope>NUCLEOTIDE SEQUENCE [LARGE SCALE GENOMIC DNA]</scope>
    <source>
        <strain evidence="1 2">DSM 25924</strain>
    </source>
</reference>
<accession>A0ABT9LS32</accession>
<dbReference type="PROSITE" id="PS51257">
    <property type="entry name" value="PROKAR_LIPOPROTEIN"/>
    <property type="match status" value="1"/>
</dbReference>
<proteinExistence type="predicted"/>
<keyword evidence="2" id="KW-1185">Reference proteome</keyword>
<protein>
    <recommendedName>
        <fullName evidence="3">DUF4367 domain-containing protein</fullName>
    </recommendedName>
</protein>
<gene>
    <name evidence="1" type="ORF">J2S04_000007</name>
</gene>
<sequence>MIFCIHKINLKKCLFVFSIILPLLFVYGCGIQLNHPQTKNTNQPMGSKWDTLIDKYNHELPFHIKLPTDLDTNWILENIQISHPPVSQSRKLDQVTILYGNKKSHQAIFITEQSNKITIDGYQKEIQLDGYTALISGQKNNSQKGMDIYVWDGKLSIDTMGTGDIPLSLLEKVEVNLLRN</sequence>
<dbReference type="Proteomes" id="UP001229209">
    <property type="component" value="Unassembled WGS sequence"/>
</dbReference>
<name>A0ABT9LS32_9BACL</name>